<proteinExistence type="predicted"/>
<gene>
    <name evidence="1" type="ORF">F5891DRAFT_1190631</name>
</gene>
<dbReference type="GeneID" id="64661637"/>
<protein>
    <submittedName>
        <fullName evidence="1">Uncharacterized protein</fullName>
    </submittedName>
</protein>
<name>A0AAD4HJ64_9AGAM</name>
<dbReference type="AlphaFoldDB" id="A0AAD4HJ64"/>
<organism evidence="1 2">
    <name type="scientific">Suillus fuscotomentosus</name>
    <dbReference type="NCBI Taxonomy" id="1912939"/>
    <lineage>
        <taxon>Eukaryota</taxon>
        <taxon>Fungi</taxon>
        <taxon>Dikarya</taxon>
        <taxon>Basidiomycota</taxon>
        <taxon>Agaricomycotina</taxon>
        <taxon>Agaricomycetes</taxon>
        <taxon>Agaricomycetidae</taxon>
        <taxon>Boletales</taxon>
        <taxon>Suillineae</taxon>
        <taxon>Suillaceae</taxon>
        <taxon>Suillus</taxon>
    </lineage>
</organism>
<evidence type="ECO:0000313" key="1">
    <source>
        <dbReference type="EMBL" id="KAG1898558.1"/>
    </source>
</evidence>
<evidence type="ECO:0000313" key="2">
    <source>
        <dbReference type="Proteomes" id="UP001195769"/>
    </source>
</evidence>
<keyword evidence="2" id="KW-1185">Reference proteome</keyword>
<dbReference type="Proteomes" id="UP001195769">
    <property type="component" value="Unassembled WGS sequence"/>
</dbReference>
<dbReference type="RefSeq" id="XP_041224134.1">
    <property type="nucleotide sequence ID" value="XM_041367339.1"/>
</dbReference>
<sequence>MTVSKEHIAGVTCYVTIDYAKDKVILLPDAFGVKTPQQLLADDLSETASRFAQTIDKSLDFWGWLAATAKVTRPSLDKVIVALKGRCYQVWGHGSSFSTQSLFPLDLMCTAGRHTLNLAFNNITQCAVVSHLSLLNLPDDLETYFSKSKLKQRPMRFLAMESLLRDTGASTFLDAHMGLLFEQSTGQGWEGRIAPG</sequence>
<dbReference type="EMBL" id="JABBWK010000038">
    <property type="protein sequence ID" value="KAG1898558.1"/>
    <property type="molecule type" value="Genomic_DNA"/>
</dbReference>
<accession>A0AAD4HJ64</accession>
<reference evidence="1" key="1">
    <citation type="journal article" date="2020" name="New Phytol.">
        <title>Comparative genomics reveals dynamic genome evolution in host specialist ectomycorrhizal fungi.</title>
        <authorList>
            <person name="Lofgren L.A."/>
            <person name="Nguyen N.H."/>
            <person name="Vilgalys R."/>
            <person name="Ruytinx J."/>
            <person name="Liao H.L."/>
            <person name="Branco S."/>
            <person name="Kuo A."/>
            <person name="LaButti K."/>
            <person name="Lipzen A."/>
            <person name="Andreopoulos W."/>
            <person name="Pangilinan J."/>
            <person name="Riley R."/>
            <person name="Hundley H."/>
            <person name="Na H."/>
            <person name="Barry K."/>
            <person name="Grigoriev I.V."/>
            <person name="Stajich J.E."/>
            <person name="Kennedy P.G."/>
        </authorList>
    </citation>
    <scope>NUCLEOTIDE SEQUENCE</scope>
    <source>
        <strain evidence="1">FC203</strain>
    </source>
</reference>
<comment type="caution">
    <text evidence="1">The sequence shown here is derived from an EMBL/GenBank/DDBJ whole genome shotgun (WGS) entry which is preliminary data.</text>
</comment>